<evidence type="ECO:0000313" key="3">
    <source>
        <dbReference type="Proteomes" id="UP000214355"/>
    </source>
</evidence>
<protein>
    <recommendedName>
        <fullName evidence="4">TadE-like protein</fullName>
    </recommendedName>
</protein>
<dbReference type="STRING" id="131112.SAMN04489737_0995"/>
<sequence length="149" mass="16061">MLRLSRNRYQTLGGDDLKKESGNVLVEFVGIIIVIIGPALILLMGLGTVMGAQFGVEAAARDSVRELVRCSGSDCQEQAQLQARAIWESRGHSENIDVIVSCSAFPCHLPGTTISVTVATRIEIPSMGYEVPVSASYSMTVDSFRSFHG</sequence>
<dbReference type="EMBL" id="LT629804">
    <property type="protein sequence ID" value="SDU79779.1"/>
    <property type="molecule type" value="Genomic_DNA"/>
</dbReference>
<keyword evidence="1" id="KW-0472">Membrane</keyword>
<organism evidence="2 3">
    <name type="scientific">Arcanobacterium phocae</name>
    <dbReference type="NCBI Taxonomy" id="131112"/>
    <lineage>
        <taxon>Bacteria</taxon>
        <taxon>Bacillati</taxon>
        <taxon>Actinomycetota</taxon>
        <taxon>Actinomycetes</taxon>
        <taxon>Actinomycetales</taxon>
        <taxon>Actinomycetaceae</taxon>
        <taxon>Arcanobacterium</taxon>
    </lineage>
</organism>
<keyword evidence="1" id="KW-1133">Transmembrane helix</keyword>
<keyword evidence="3" id="KW-1185">Reference proteome</keyword>
<keyword evidence="1" id="KW-0812">Transmembrane</keyword>
<reference evidence="3" key="1">
    <citation type="submission" date="2016-10" db="EMBL/GenBank/DDBJ databases">
        <authorList>
            <person name="Varghese N."/>
            <person name="Submissions S."/>
        </authorList>
    </citation>
    <scope>NUCLEOTIDE SEQUENCE [LARGE SCALE GENOMIC DNA]</scope>
    <source>
        <strain evidence="3">DSM 10002</strain>
    </source>
</reference>
<accession>A0A1H2LFU2</accession>
<dbReference type="AlphaFoldDB" id="A0A1H2LFU2"/>
<evidence type="ECO:0008006" key="4">
    <source>
        <dbReference type="Google" id="ProtNLM"/>
    </source>
</evidence>
<feature type="transmembrane region" description="Helical" evidence="1">
    <location>
        <begin position="24"/>
        <end position="46"/>
    </location>
</feature>
<evidence type="ECO:0000313" key="2">
    <source>
        <dbReference type="EMBL" id="SDU79779.1"/>
    </source>
</evidence>
<dbReference type="Proteomes" id="UP000214355">
    <property type="component" value="Chromosome I"/>
</dbReference>
<evidence type="ECO:0000256" key="1">
    <source>
        <dbReference type="SAM" id="Phobius"/>
    </source>
</evidence>
<gene>
    <name evidence="2" type="ORF">SAMN04489737_0995</name>
</gene>
<name>A0A1H2LFU2_9ACTO</name>
<proteinExistence type="predicted"/>